<feature type="repeat" description="ANK" evidence="3">
    <location>
        <begin position="351"/>
        <end position="383"/>
    </location>
</feature>
<dbReference type="PROSITE" id="PS50297">
    <property type="entry name" value="ANK_REP_REGION"/>
    <property type="match status" value="9"/>
</dbReference>
<feature type="repeat" description="ANK" evidence="3">
    <location>
        <begin position="384"/>
        <end position="416"/>
    </location>
</feature>
<feature type="repeat" description="ANK" evidence="3">
    <location>
        <begin position="186"/>
        <end position="218"/>
    </location>
</feature>
<evidence type="ECO:0000313" key="6">
    <source>
        <dbReference type="Proteomes" id="UP000054558"/>
    </source>
</evidence>
<organism evidence="5 6">
    <name type="scientific">Klebsormidium nitens</name>
    <name type="common">Green alga</name>
    <name type="synonym">Ulothrix nitens</name>
    <dbReference type="NCBI Taxonomy" id="105231"/>
    <lineage>
        <taxon>Eukaryota</taxon>
        <taxon>Viridiplantae</taxon>
        <taxon>Streptophyta</taxon>
        <taxon>Klebsormidiophyceae</taxon>
        <taxon>Klebsormidiales</taxon>
        <taxon>Klebsormidiaceae</taxon>
        <taxon>Klebsormidium</taxon>
    </lineage>
</organism>
<evidence type="ECO:0000313" key="5">
    <source>
        <dbReference type="EMBL" id="GAQ85926.1"/>
    </source>
</evidence>
<evidence type="ECO:0000256" key="1">
    <source>
        <dbReference type="ARBA" id="ARBA00022737"/>
    </source>
</evidence>
<accession>A0A1Y1IB50</accession>
<name>A0A1Y1IB50_KLENI</name>
<feature type="repeat" description="ANK" evidence="3">
    <location>
        <begin position="417"/>
        <end position="449"/>
    </location>
</feature>
<dbReference type="Pfam" id="PF13857">
    <property type="entry name" value="Ank_5"/>
    <property type="match status" value="1"/>
</dbReference>
<dbReference type="PANTHER" id="PTHR24193">
    <property type="entry name" value="ANKYRIN REPEAT PROTEIN"/>
    <property type="match status" value="1"/>
</dbReference>
<feature type="region of interest" description="Disordered" evidence="4">
    <location>
        <begin position="513"/>
        <end position="539"/>
    </location>
</feature>
<dbReference type="Pfam" id="PF00023">
    <property type="entry name" value="Ank"/>
    <property type="match status" value="1"/>
</dbReference>
<feature type="region of interest" description="Disordered" evidence="4">
    <location>
        <begin position="1"/>
        <end position="84"/>
    </location>
</feature>
<feature type="region of interest" description="Disordered" evidence="4">
    <location>
        <begin position="555"/>
        <end position="578"/>
    </location>
</feature>
<gene>
    <name evidence="5" type="ORF">KFL_002610120</name>
</gene>
<dbReference type="Gene3D" id="1.25.40.20">
    <property type="entry name" value="Ankyrin repeat-containing domain"/>
    <property type="match status" value="4"/>
</dbReference>
<keyword evidence="2 3" id="KW-0040">ANK repeat</keyword>
<dbReference type="Pfam" id="PF12796">
    <property type="entry name" value="Ank_2"/>
    <property type="match status" value="3"/>
</dbReference>
<feature type="repeat" description="ANK" evidence="3">
    <location>
        <begin position="318"/>
        <end position="350"/>
    </location>
</feature>
<dbReference type="OrthoDB" id="545369at2759"/>
<sequence>MQAKQQEWPPAWQPKGLESEPLVPTQGAEIRKGTGDRQKARHWAEYLPSTTSLDTDGDLDDGDSVNGEPPPPSMKPITKPAPQQDASLVKRPAALDPASAFVQAFQVLSAEDRARVAAASRTHCVVESRRESLQAGEQRRAPKAAVEMVPVEGATMHSDASAGDVGAVRRRLEARENVDAVSHELGGQTALHVASGQGRTATVDLLVRAGAQLEVRDDGGLTPLHFAASNGQTATVALLIKLGADKEARTDFYQTPLHVAAGHGRSATVDVLLRNGADVNSITNLGQTPLHLAAALGQTSTVSILLRHGADKEAQDDGGLTALHGACENGRAATVDLLLRSGADKEARDKGGQTPLHIAAENGQTGTVELLLQHEADIESKTDYAHTPLHAAARNGRTAVVELLLLKGACKDATTNLRQSPLHIAASMGRTATVGVLIRAGVLKDAEDDLRQTPLHLAAANAQIAAQTVDLLLRSGANKDARDDYGRTPLQLAAKHGQTPTLELLLKATYPPEASSKPRAAQRPPTQTTAGAPQPVSANIQWTVPGLEFSAANTVGAKGSVGQSVDARQGKENRQRLR</sequence>
<feature type="repeat" description="ANK" evidence="3">
    <location>
        <begin position="450"/>
        <end position="484"/>
    </location>
</feature>
<dbReference type="InterPro" id="IPR036770">
    <property type="entry name" value="Ankyrin_rpt-contain_sf"/>
</dbReference>
<dbReference type="InterPro" id="IPR002110">
    <property type="entry name" value="Ankyrin_rpt"/>
</dbReference>
<keyword evidence="6" id="KW-1185">Reference proteome</keyword>
<feature type="compositionally biased region" description="Basic and acidic residues" evidence="4">
    <location>
        <begin position="29"/>
        <end position="44"/>
    </location>
</feature>
<dbReference type="STRING" id="105231.A0A1Y1IB50"/>
<feature type="compositionally biased region" description="Basic and acidic residues" evidence="4">
    <location>
        <begin position="568"/>
        <end position="578"/>
    </location>
</feature>
<dbReference type="PROSITE" id="PS50088">
    <property type="entry name" value="ANK_REPEAT"/>
    <property type="match status" value="10"/>
</dbReference>
<dbReference type="SMART" id="SM00248">
    <property type="entry name" value="ANK"/>
    <property type="match status" value="10"/>
</dbReference>
<feature type="repeat" description="ANK" evidence="3">
    <location>
        <begin position="252"/>
        <end position="284"/>
    </location>
</feature>
<feature type="repeat" description="ANK" evidence="3">
    <location>
        <begin position="285"/>
        <end position="317"/>
    </location>
</feature>
<keyword evidence="1" id="KW-0677">Repeat</keyword>
<dbReference type="EMBL" id="DF237210">
    <property type="protein sequence ID" value="GAQ85926.1"/>
    <property type="molecule type" value="Genomic_DNA"/>
</dbReference>
<dbReference type="Proteomes" id="UP000054558">
    <property type="component" value="Unassembled WGS sequence"/>
</dbReference>
<proteinExistence type="predicted"/>
<dbReference type="SUPFAM" id="SSF48403">
    <property type="entry name" value="Ankyrin repeat"/>
    <property type="match status" value="1"/>
</dbReference>
<dbReference type="OMA" id="QKCCGEL"/>
<reference evidence="5 6" key="1">
    <citation type="journal article" date="2014" name="Nat. Commun.">
        <title>Klebsormidium flaccidum genome reveals primary factors for plant terrestrial adaptation.</title>
        <authorList>
            <person name="Hori K."/>
            <person name="Maruyama F."/>
            <person name="Fujisawa T."/>
            <person name="Togashi T."/>
            <person name="Yamamoto N."/>
            <person name="Seo M."/>
            <person name="Sato S."/>
            <person name="Yamada T."/>
            <person name="Mori H."/>
            <person name="Tajima N."/>
            <person name="Moriyama T."/>
            <person name="Ikeuchi M."/>
            <person name="Watanabe M."/>
            <person name="Wada H."/>
            <person name="Kobayashi K."/>
            <person name="Saito M."/>
            <person name="Masuda T."/>
            <person name="Sasaki-Sekimoto Y."/>
            <person name="Mashiguchi K."/>
            <person name="Awai K."/>
            <person name="Shimojima M."/>
            <person name="Masuda S."/>
            <person name="Iwai M."/>
            <person name="Nobusawa T."/>
            <person name="Narise T."/>
            <person name="Kondo S."/>
            <person name="Saito H."/>
            <person name="Sato R."/>
            <person name="Murakawa M."/>
            <person name="Ihara Y."/>
            <person name="Oshima-Yamada Y."/>
            <person name="Ohtaka K."/>
            <person name="Satoh M."/>
            <person name="Sonobe K."/>
            <person name="Ishii M."/>
            <person name="Ohtani R."/>
            <person name="Kanamori-Sato M."/>
            <person name="Honoki R."/>
            <person name="Miyazaki D."/>
            <person name="Mochizuki H."/>
            <person name="Umetsu J."/>
            <person name="Higashi K."/>
            <person name="Shibata D."/>
            <person name="Kamiya Y."/>
            <person name="Sato N."/>
            <person name="Nakamura Y."/>
            <person name="Tabata S."/>
            <person name="Ida S."/>
            <person name="Kurokawa K."/>
            <person name="Ohta H."/>
        </authorList>
    </citation>
    <scope>NUCLEOTIDE SEQUENCE [LARGE SCALE GENOMIC DNA]</scope>
    <source>
        <strain evidence="5 6">NIES-2285</strain>
    </source>
</reference>
<dbReference type="PANTHER" id="PTHR24193:SF121">
    <property type="entry name" value="ADA2A-CONTAINING COMPLEX COMPONENT 3, ISOFORM D"/>
    <property type="match status" value="1"/>
</dbReference>
<evidence type="ECO:0000256" key="4">
    <source>
        <dbReference type="SAM" id="MobiDB-lite"/>
    </source>
</evidence>
<protein>
    <submittedName>
        <fullName evidence="5">Ankyrin repeat protein</fullName>
    </submittedName>
</protein>
<dbReference type="AlphaFoldDB" id="A0A1Y1IB50"/>
<feature type="repeat" description="ANK" evidence="3">
    <location>
        <begin position="219"/>
        <end position="251"/>
    </location>
</feature>
<feature type="compositionally biased region" description="Low complexity" evidence="4">
    <location>
        <begin position="518"/>
        <end position="535"/>
    </location>
</feature>
<evidence type="ECO:0000256" key="2">
    <source>
        <dbReference type="ARBA" id="ARBA00023043"/>
    </source>
</evidence>
<feature type="repeat" description="ANK" evidence="3">
    <location>
        <begin position="485"/>
        <end position="517"/>
    </location>
</feature>
<dbReference type="InterPro" id="IPR050663">
    <property type="entry name" value="Ankyrin-SOCS_Box"/>
</dbReference>
<dbReference type="PRINTS" id="PR01415">
    <property type="entry name" value="ANKYRIN"/>
</dbReference>
<evidence type="ECO:0000256" key="3">
    <source>
        <dbReference type="PROSITE-ProRule" id="PRU00023"/>
    </source>
</evidence>